<gene>
    <name evidence="2" type="ORF">TL08_25525</name>
</gene>
<dbReference type="AlphaFoldDB" id="A0AAC9N1H7"/>
<dbReference type="KEGG" id="ahm:TL08_25525"/>
<sequence length="335" mass="36600">MLGAARSDRGPTPVVHQDDPSLSTLLLNGPFTAALRAAITASGLSLDRVCHRLRQRGHPVSVATLSYWQSGRSRPERRESMAALSDLEEILAIPSNALHKLLGPPRPRGRRNQRIEPNTIALWQHDARVVELLTGVDIDSDMQLDRVSQHDRYLFGARGEFRRVAVRQVLRARADGPDRIVTVFDGEISGTTAPTLYPGRNCKLGRHASASSRSGLVVAELVLPRPLSRGETAVLEYQLIGDPAGLGLITAECSRRFRAPIREYLLEIDFHQASLPSEIHRVGTAIDGSADRRRPPVLDDTHGVHTVELDVGPGTAGLAWRWPTSPPGTRPASAD</sequence>
<protein>
    <submittedName>
        <fullName evidence="2">Uncharacterized protein</fullName>
    </submittedName>
</protein>
<accession>A0AAC9N1H7</accession>
<evidence type="ECO:0000313" key="3">
    <source>
        <dbReference type="Proteomes" id="UP000095210"/>
    </source>
</evidence>
<evidence type="ECO:0000313" key="2">
    <source>
        <dbReference type="EMBL" id="AOS65881.1"/>
    </source>
</evidence>
<proteinExistence type="predicted"/>
<organism evidence="2 3">
    <name type="scientific">Actinoalloteichus hymeniacidonis</name>
    <dbReference type="NCBI Taxonomy" id="340345"/>
    <lineage>
        <taxon>Bacteria</taxon>
        <taxon>Bacillati</taxon>
        <taxon>Actinomycetota</taxon>
        <taxon>Actinomycetes</taxon>
        <taxon>Pseudonocardiales</taxon>
        <taxon>Pseudonocardiaceae</taxon>
        <taxon>Actinoalloteichus</taxon>
    </lineage>
</organism>
<dbReference type="Proteomes" id="UP000095210">
    <property type="component" value="Chromosome"/>
</dbReference>
<name>A0AAC9N1H7_9PSEU</name>
<dbReference type="EMBL" id="CP014859">
    <property type="protein sequence ID" value="AOS65881.1"/>
    <property type="molecule type" value="Genomic_DNA"/>
</dbReference>
<reference evidence="3" key="1">
    <citation type="submission" date="2016-03" db="EMBL/GenBank/DDBJ databases">
        <title>Complete genome sequence of the type strain Actinoalloteichus hymeniacidonis DSM 45092.</title>
        <authorList>
            <person name="Schaffert L."/>
            <person name="Albersmeier A."/>
            <person name="Winkler A."/>
            <person name="Kalinowski J."/>
            <person name="Zotchev S."/>
            <person name="Ruckert C."/>
        </authorList>
    </citation>
    <scope>NUCLEOTIDE SEQUENCE [LARGE SCALE GENOMIC DNA]</scope>
    <source>
        <strain evidence="3">HPA177(T) (DSM 45092(T))</strain>
    </source>
</reference>
<keyword evidence="3" id="KW-1185">Reference proteome</keyword>
<feature type="region of interest" description="Disordered" evidence="1">
    <location>
        <begin position="1"/>
        <end position="20"/>
    </location>
</feature>
<evidence type="ECO:0000256" key="1">
    <source>
        <dbReference type="SAM" id="MobiDB-lite"/>
    </source>
</evidence>